<dbReference type="Pfam" id="PF00350">
    <property type="entry name" value="Dynamin_N"/>
    <property type="match status" value="1"/>
</dbReference>
<feature type="region of interest" description="Disordered" evidence="1">
    <location>
        <begin position="590"/>
        <end position="704"/>
    </location>
</feature>
<gene>
    <name evidence="5" type="ORF">NLS_LOCUS6582</name>
</gene>
<organism evidence="5 6">
    <name type="scientific">Litomosoides sigmodontis</name>
    <name type="common">Filarial nematode worm</name>
    <dbReference type="NCBI Taxonomy" id="42156"/>
    <lineage>
        <taxon>Eukaryota</taxon>
        <taxon>Metazoa</taxon>
        <taxon>Ecdysozoa</taxon>
        <taxon>Nematoda</taxon>
        <taxon>Chromadorea</taxon>
        <taxon>Rhabditida</taxon>
        <taxon>Spirurina</taxon>
        <taxon>Spiruromorpha</taxon>
        <taxon>Filarioidea</taxon>
        <taxon>Onchocercidae</taxon>
        <taxon>Litomosoides</taxon>
    </lineage>
</organism>
<dbReference type="OrthoDB" id="1716625at2759"/>
<dbReference type="Gene3D" id="3.40.50.300">
    <property type="entry name" value="P-loop containing nucleotide triphosphate hydrolases"/>
    <property type="match status" value="1"/>
</dbReference>
<dbReference type="PANTHER" id="PTHR43681">
    <property type="entry name" value="TRANSMEMBRANE GTPASE FZO"/>
    <property type="match status" value="1"/>
</dbReference>
<dbReference type="InterPro" id="IPR031692">
    <property type="entry name" value="EHD_N"/>
</dbReference>
<accession>A0A3P6TM00</accession>
<feature type="compositionally biased region" description="Basic and acidic residues" evidence="1">
    <location>
        <begin position="599"/>
        <end position="637"/>
    </location>
</feature>
<dbReference type="Proteomes" id="UP000277928">
    <property type="component" value="Unassembled WGS sequence"/>
</dbReference>
<sequence length="704" mass="80756">MPYFVSGTFYEALQATANVCISIAKQEREAQMEAFQRVVTPMKSWIQEDYPRLMKDIKKCYNLKDKMDRTMASVEARKTPERLMKAQEAKNKHQLFFERVENEVMRYKAVHRHHMQCLKVLMLKNYQFERKAKDEFHAALVKCEAEVNAGCAALKEAAKCNTAEELDLKESKHESGKGTEKQAVSQFTIQTNYSYLKPANRLLHHKERFAMCKADEKPLPDPAVVGVMEALKAAYQRKVVPSEKRYLYHEFDTPPLRDQEFMGKPTILLLGQYSVGKTSMISYLLNGNYPGADIGPEPTTDIFAHVDYSEKPQTIPGITLASDKTYQFQSLNIFGDVFLNKLRATRFKAPLLKHISIIDTPGILTGDKQVESRGYDFAKVIKFLSNKVDCIFLLFDANKLDISDEYKQVFIGSFWPYWSDKNILLRDAIQEDLEAVVKEIADLPNSYHRRRVNDVAKRARSVRIHSYVMDEVMRRKLFFTKTLTATDTATQPHKLRSVYKALALSRRIVLNDFPDPELFHIKAKETKPKDWARIDYKLEKLLNSFIENDISSIANAAMNEKECEVKFRVPKKIPLPEDYNKLVKSKKLPQFLENSQNHSSKEEKKLSEKEKSAGQLEPEKIKSKSAKDENEGSDERKGKHRKAKESSEESNRKSKQSSVKSEKNSKSSPKQNPTEMNKPAEGIENKGKDESISRPKMQESSGGG</sequence>
<proteinExistence type="predicted"/>
<evidence type="ECO:0000313" key="6">
    <source>
        <dbReference type="Proteomes" id="UP000277928"/>
    </source>
</evidence>
<dbReference type="InterPro" id="IPR027267">
    <property type="entry name" value="AH/BAR_dom_sf"/>
</dbReference>
<evidence type="ECO:0000259" key="4">
    <source>
        <dbReference type="Pfam" id="PF18150"/>
    </source>
</evidence>
<dbReference type="EMBL" id="UYRX01000593">
    <property type="protein sequence ID" value="VDK84283.1"/>
    <property type="molecule type" value="Genomic_DNA"/>
</dbReference>
<reference evidence="5 6" key="1">
    <citation type="submission" date="2018-08" db="EMBL/GenBank/DDBJ databases">
        <authorList>
            <person name="Laetsch R D."/>
            <person name="Stevens L."/>
            <person name="Kumar S."/>
            <person name="Blaxter L. M."/>
        </authorList>
    </citation>
    <scope>NUCLEOTIDE SEQUENCE [LARGE SCALE GENOMIC DNA]</scope>
</reference>
<protein>
    <recommendedName>
        <fullName evidence="7">Dynamin-type G domain-containing protein</fullName>
    </recommendedName>
</protein>
<feature type="domain" description="DUF5600" evidence="4">
    <location>
        <begin position="450"/>
        <end position="553"/>
    </location>
</feature>
<dbReference type="PANTHER" id="PTHR43681:SF1">
    <property type="entry name" value="SARCALUMENIN"/>
    <property type="match status" value="1"/>
</dbReference>
<evidence type="ECO:0000259" key="2">
    <source>
        <dbReference type="Pfam" id="PF00350"/>
    </source>
</evidence>
<feature type="compositionally biased region" description="Basic and acidic residues" evidence="1">
    <location>
        <begin position="681"/>
        <end position="697"/>
    </location>
</feature>
<dbReference type="InterPro" id="IPR040990">
    <property type="entry name" value="DUF5600"/>
</dbReference>
<dbReference type="SUPFAM" id="SSF52540">
    <property type="entry name" value="P-loop containing nucleoside triphosphate hydrolases"/>
    <property type="match status" value="1"/>
</dbReference>
<dbReference type="InterPro" id="IPR045063">
    <property type="entry name" value="Dynamin_N"/>
</dbReference>
<dbReference type="AlphaFoldDB" id="A0A3P6TM00"/>
<feature type="domain" description="EH" evidence="3">
    <location>
        <begin position="230"/>
        <end position="261"/>
    </location>
</feature>
<dbReference type="Pfam" id="PF18150">
    <property type="entry name" value="DUF5600"/>
    <property type="match status" value="1"/>
</dbReference>
<dbReference type="Gene3D" id="1.20.1270.60">
    <property type="entry name" value="Arfaptin homology (AH) domain/BAR domain"/>
    <property type="match status" value="1"/>
</dbReference>
<feature type="domain" description="Dynamin N-terminal" evidence="2">
    <location>
        <begin position="267"/>
        <end position="403"/>
    </location>
</feature>
<dbReference type="InterPro" id="IPR051943">
    <property type="entry name" value="TRAFAC_Dynamin-like_GTPase"/>
</dbReference>
<dbReference type="Gene3D" id="1.10.268.20">
    <property type="match status" value="1"/>
</dbReference>
<dbReference type="OMA" id="ERFAMCK"/>
<dbReference type="InterPro" id="IPR027417">
    <property type="entry name" value="P-loop_NTPase"/>
</dbReference>
<evidence type="ECO:0000256" key="1">
    <source>
        <dbReference type="SAM" id="MobiDB-lite"/>
    </source>
</evidence>
<name>A0A3P6TM00_LITSI</name>
<evidence type="ECO:0000313" key="5">
    <source>
        <dbReference type="EMBL" id="VDK84283.1"/>
    </source>
</evidence>
<evidence type="ECO:0000259" key="3">
    <source>
        <dbReference type="Pfam" id="PF16880"/>
    </source>
</evidence>
<evidence type="ECO:0008006" key="7">
    <source>
        <dbReference type="Google" id="ProtNLM"/>
    </source>
</evidence>
<keyword evidence="6" id="KW-1185">Reference proteome</keyword>
<dbReference type="Pfam" id="PF16880">
    <property type="entry name" value="EHD_N"/>
    <property type="match status" value="1"/>
</dbReference>
<dbReference type="STRING" id="42156.A0A3P6TM00"/>